<dbReference type="EMBL" id="MGDI01000025">
    <property type="protein sequence ID" value="OGL53494.1"/>
    <property type="molecule type" value="Genomic_DNA"/>
</dbReference>
<name>A0A1F7SJU0_9BACT</name>
<dbReference type="STRING" id="1817883.A3G31_08335"/>
<reference evidence="1 2" key="1">
    <citation type="journal article" date="2016" name="Nat. Commun.">
        <title>Thousands of microbial genomes shed light on interconnected biogeochemical processes in an aquifer system.</title>
        <authorList>
            <person name="Anantharaman K."/>
            <person name="Brown C.T."/>
            <person name="Hug L.A."/>
            <person name="Sharon I."/>
            <person name="Castelle C.J."/>
            <person name="Probst A.J."/>
            <person name="Thomas B.C."/>
            <person name="Singh A."/>
            <person name="Wilkins M.J."/>
            <person name="Karaoz U."/>
            <person name="Brodie E.L."/>
            <person name="Williams K.H."/>
            <person name="Hubbard S.S."/>
            <person name="Banfield J.F."/>
        </authorList>
    </citation>
    <scope>NUCLEOTIDE SEQUENCE [LARGE SCALE GENOMIC DNA]</scope>
</reference>
<evidence type="ECO:0000313" key="2">
    <source>
        <dbReference type="Proteomes" id="UP000178082"/>
    </source>
</evidence>
<gene>
    <name evidence="1" type="ORF">A3G31_08335</name>
</gene>
<evidence type="ECO:0000313" key="1">
    <source>
        <dbReference type="EMBL" id="OGL53494.1"/>
    </source>
</evidence>
<dbReference type="AlphaFoldDB" id="A0A1F7SJU0"/>
<proteinExistence type="predicted"/>
<evidence type="ECO:0008006" key="3">
    <source>
        <dbReference type="Google" id="ProtNLM"/>
    </source>
</evidence>
<protein>
    <recommendedName>
        <fullName evidence="3">BIG2 domain-containing protein</fullName>
    </recommendedName>
</protein>
<accession>A0A1F7SJU0</accession>
<dbReference type="Proteomes" id="UP000178082">
    <property type="component" value="Unassembled WGS sequence"/>
</dbReference>
<organism evidence="1 2">
    <name type="scientific">Candidatus Schekmanbacteria bacterium RIFCSPLOWO2_12_FULL_38_15</name>
    <dbReference type="NCBI Taxonomy" id="1817883"/>
    <lineage>
        <taxon>Bacteria</taxon>
        <taxon>Candidatus Schekmaniibacteriota</taxon>
    </lineage>
</organism>
<sequence>MTGGEMRKTEIKIIFVLICAVLLMIASYSEGAKKATITLIPKTAAVESGKTKKFVVKKTGGISKNVKWYVKIDESLGSGDGITTGFTLGNQNIQENSEVISVGGVKQIQNTDYTIDYVLGTVNFIITAPPNGIEITASYFAEGGSTNVGIIDGTGIYTAPDKAVLTSNPMRVVIKAVSVDNPEISKKAFVKVYTPPVILSLKISPNETSIAVSDKFIKEKMDFTLKAVKKGKKNVTVEWYINDVEGGNSTVGTIVGTGLIKGTYTAPLKVLAKPVTIKVVSSLNENIFAKATVTVNDQLIANGIPTSVYFGEVIIGKDITNPIQEIFTITTRTEEAVGWQATSVPQWLEIIPRSGTTPDQVVMQVTDTGRLNDGLHTGTLIFQSTKKGVNPLTFSVSINARSEF</sequence>
<comment type="caution">
    <text evidence="1">The sequence shown here is derived from an EMBL/GenBank/DDBJ whole genome shotgun (WGS) entry which is preliminary data.</text>
</comment>